<feature type="compositionally biased region" description="Polar residues" evidence="1">
    <location>
        <begin position="125"/>
        <end position="143"/>
    </location>
</feature>
<dbReference type="EMBL" id="JAPWDV010000003">
    <property type="protein sequence ID" value="KAJ6216609.1"/>
    <property type="molecule type" value="Genomic_DNA"/>
</dbReference>
<dbReference type="AlphaFoldDB" id="A0A9Q0RJC0"/>
<reference evidence="4" key="1">
    <citation type="submission" date="2022-12" db="EMBL/GenBank/DDBJ databases">
        <title>Genome assemblies of Blomia tropicalis.</title>
        <authorList>
            <person name="Cui Y."/>
        </authorList>
    </citation>
    <scope>NUCLEOTIDE SEQUENCE</scope>
    <source>
        <tissue evidence="4">Adult mites</tissue>
    </source>
</reference>
<gene>
    <name evidence="4" type="ORF">RDWZM_007766</name>
</gene>
<evidence type="ECO:0000313" key="4">
    <source>
        <dbReference type="EMBL" id="KAJ6216609.1"/>
    </source>
</evidence>
<feature type="compositionally biased region" description="Polar residues" evidence="1">
    <location>
        <begin position="29"/>
        <end position="39"/>
    </location>
</feature>
<comment type="caution">
    <text evidence="4">The sequence shown here is derived from an EMBL/GenBank/DDBJ whole genome shotgun (WGS) entry which is preliminary data.</text>
</comment>
<sequence>MIFHQPILIAVIVCGTVAVSAINKKSDDNGPSSQASQPIYSGPGSGGGPYSVPNQYNPNNGPDQGAQNNMPQGSPQNNLYYYYYPVQDKPKEASYHNANPQMGHQPSASHDGQDHGPMEAAASGSEMSYSSQDLGQEYNPQNQGFDPQTLSNLASQLQMGFNGAQNYESNNGAMPNFGQGEASNQIAHVHTGYNGPMGGPQGPMAFAPQGPYGAQGGYFGNNNQQIQPQSSEITSSITSGLRKYGLTSILMPVLALAGLSLLLPTVTSLGTTTTKTKRSIDDSQLSSYIEKADNYYKLYNKAMEKEECMNRMLCELGDAVSGVRGRSALLMVAENLAPQWMEKKMAVFKNGALSKDTTKCKKYSC</sequence>
<evidence type="ECO:0000256" key="3">
    <source>
        <dbReference type="SAM" id="SignalP"/>
    </source>
</evidence>
<evidence type="ECO:0000256" key="1">
    <source>
        <dbReference type="SAM" id="MobiDB-lite"/>
    </source>
</evidence>
<proteinExistence type="predicted"/>
<keyword evidence="2" id="KW-0812">Transmembrane</keyword>
<dbReference type="OrthoDB" id="6376270at2759"/>
<evidence type="ECO:0000256" key="2">
    <source>
        <dbReference type="SAM" id="Phobius"/>
    </source>
</evidence>
<keyword evidence="5" id="KW-1185">Reference proteome</keyword>
<keyword evidence="2" id="KW-0472">Membrane</keyword>
<keyword evidence="2" id="KW-1133">Transmembrane helix</keyword>
<evidence type="ECO:0000313" key="5">
    <source>
        <dbReference type="Proteomes" id="UP001142055"/>
    </source>
</evidence>
<accession>A0A9Q0RJC0</accession>
<feature type="chain" id="PRO_5040405212" evidence="3">
    <location>
        <begin position="22"/>
        <end position="365"/>
    </location>
</feature>
<name>A0A9Q0RJC0_BLOTA</name>
<feature type="compositionally biased region" description="Polar residues" evidence="1">
    <location>
        <begin position="96"/>
        <end position="110"/>
    </location>
</feature>
<feature type="region of interest" description="Disordered" evidence="1">
    <location>
        <begin position="91"/>
        <end position="143"/>
    </location>
</feature>
<protein>
    <submittedName>
        <fullName evidence="4">Uncharacterized protein</fullName>
    </submittedName>
</protein>
<organism evidence="4 5">
    <name type="scientific">Blomia tropicalis</name>
    <name type="common">Mite</name>
    <dbReference type="NCBI Taxonomy" id="40697"/>
    <lineage>
        <taxon>Eukaryota</taxon>
        <taxon>Metazoa</taxon>
        <taxon>Ecdysozoa</taxon>
        <taxon>Arthropoda</taxon>
        <taxon>Chelicerata</taxon>
        <taxon>Arachnida</taxon>
        <taxon>Acari</taxon>
        <taxon>Acariformes</taxon>
        <taxon>Sarcoptiformes</taxon>
        <taxon>Astigmata</taxon>
        <taxon>Glycyphagoidea</taxon>
        <taxon>Echimyopodidae</taxon>
        <taxon>Blomia</taxon>
    </lineage>
</organism>
<feature type="region of interest" description="Disordered" evidence="1">
    <location>
        <begin position="24"/>
        <end position="78"/>
    </location>
</feature>
<feature type="transmembrane region" description="Helical" evidence="2">
    <location>
        <begin position="249"/>
        <end position="269"/>
    </location>
</feature>
<keyword evidence="3" id="KW-0732">Signal</keyword>
<dbReference type="Proteomes" id="UP001142055">
    <property type="component" value="Chromosome 3"/>
</dbReference>
<feature type="compositionally biased region" description="Polar residues" evidence="1">
    <location>
        <begin position="52"/>
        <end position="78"/>
    </location>
</feature>
<feature type="signal peptide" evidence="3">
    <location>
        <begin position="1"/>
        <end position="21"/>
    </location>
</feature>